<dbReference type="EMBL" id="AVOT02144514">
    <property type="protein sequence ID" value="MBW0591704.1"/>
    <property type="molecule type" value="Genomic_DNA"/>
</dbReference>
<name>A0A9Q3L2W2_9BASI</name>
<evidence type="ECO:0000313" key="2">
    <source>
        <dbReference type="Proteomes" id="UP000765509"/>
    </source>
</evidence>
<protein>
    <submittedName>
        <fullName evidence="1">Uncharacterized protein</fullName>
    </submittedName>
</protein>
<dbReference type="AlphaFoldDB" id="A0A9Q3L2W2"/>
<reference evidence="1" key="1">
    <citation type="submission" date="2021-03" db="EMBL/GenBank/DDBJ databases">
        <title>Draft genome sequence of rust myrtle Austropuccinia psidii MF-1, a brazilian biotype.</title>
        <authorList>
            <person name="Quecine M.C."/>
            <person name="Pachon D.M.R."/>
            <person name="Bonatelli M.L."/>
            <person name="Correr F.H."/>
            <person name="Franceschini L.M."/>
            <person name="Leite T.F."/>
            <person name="Margarido G.R.A."/>
            <person name="Almeida C.A."/>
            <person name="Ferrarezi J.A."/>
            <person name="Labate C.A."/>
        </authorList>
    </citation>
    <scope>NUCLEOTIDE SEQUENCE</scope>
    <source>
        <strain evidence="1">MF-1</strain>
    </source>
</reference>
<keyword evidence="2" id="KW-1185">Reference proteome</keyword>
<proteinExistence type="predicted"/>
<organism evidence="1 2">
    <name type="scientific">Austropuccinia psidii MF-1</name>
    <dbReference type="NCBI Taxonomy" id="1389203"/>
    <lineage>
        <taxon>Eukaryota</taxon>
        <taxon>Fungi</taxon>
        <taxon>Dikarya</taxon>
        <taxon>Basidiomycota</taxon>
        <taxon>Pucciniomycotina</taxon>
        <taxon>Pucciniomycetes</taxon>
        <taxon>Pucciniales</taxon>
        <taxon>Sphaerophragmiaceae</taxon>
        <taxon>Austropuccinia</taxon>
    </lineage>
</organism>
<gene>
    <name evidence="1" type="ORF">O181_131419</name>
</gene>
<dbReference type="Proteomes" id="UP000765509">
    <property type="component" value="Unassembled WGS sequence"/>
</dbReference>
<comment type="caution">
    <text evidence="1">The sequence shown here is derived from an EMBL/GenBank/DDBJ whole genome shotgun (WGS) entry which is preliminary data.</text>
</comment>
<sequence>MDHISSHGLWQPPEATRPAQKAFSPTQGKFFHSSMHSVLKVSGVVHIWYYIPLCTIFAQQFNGDAFRTKFHNPISRSQNPTPILKEDYSTHQSDKLWRQSEDSSTIPTTCICRSWVDTLFRIIQKGQFSGGITSIRSVVKASSISILLGQLNSSVQASFNQPVWPRPNWAISHSTV</sequence>
<evidence type="ECO:0000313" key="1">
    <source>
        <dbReference type="EMBL" id="MBW0591704.1"/>
    </source>
</evidence>
<accession>A0A9Q3L2W2</accession>